<proteinExistence type="predicted"/>
<name>A0ABY4CW03_9BACT</name>
<evidence type="ECO:0000313" key="2">
    <source>
        <dbReference type="EMBL" id="UOG73659.1"/>
    </source>
</evidence>
<keyword evidence="3" id="KW-1185">Reference proteome</keyword>
<protein>
    <submittedName>
        <fullName evidence="2">Uncharacterized protein</fullName>
    </submittedName>
</protein>
<dbReference type="EMBL" id="CP094669">
    <property type="protein sequence ID" value="UOG73659.1"/>
    <property type="molecule type" value="Genomic_DNA"/>
</dbReference>
<organism evidence="2 3">
    <name type="scientific">Hymenobacter tibetensis</name>
    <dbReference type="NCBI Taxonomy" id="497967"/>
    <lineage>
        <taxon>Bacteria</taxon>
        <taxon>Pseudomonadati</taxon>
        <taxon>Bacteroidota</taxon>
        <taxon>Cytophagia</taxon>
        <taxon>Cytophagales</taxon>
        <taxon>Hymenobacteraceae</taxon>
        <taxon>Hymenobacter</taxon>
    </lineage>
</organism>
<gene>
    <name evidence="2" type="ORF">MTX78_16180</name>
</gene>
<dbReference type="Proteomes" id="UP000831113">
    <property type="component" value="Chromosome"/>
</dbReference>
<evidence type="ECO:0000256" key="1">
    <source>
        <dbReference type="SAM" id="SignalP"/>
    </source>
</evidence>
<evidence type="ECO:0000313" key="3">
    <source>
        <dbReference type="Proteomes" id="UP000831113"/>
    </source>
</evidence>
<accession>A0ABY4CW03</accession>
<sequence length="198" mass="21979">MRTLYLLLAALAAPSFCFAQRDFTPGTYELLDGTKGEGNLKYTSGSGAELLVKTTGKKHVAFAPEKVKSFKAADKFFVPIHDFVLDSGMPMSMKYRIKHDFAELLDSGRVELLSYTLLTSTRKPGQMSMPGDTFYGGLALIRRRGEQPTSIPLGPKKARPVIVSFIKDRPDLVARLNKEPYTPETIRSIVQAYNLGQK</sequence>
<keyword evidence="1" id="KW-0732">Signal</keyword>
<dbReference type="RefSeq" id="WP_243796382.1">
    <property type="nucleotide sequence ID" value="NZ_CP094669.1"/>
</dbReference>
<reference evidence="2 3" key="1">
    <citation type="submission" date="2022-03" db="EMBL/GenBank/DDBJ databases">
        <title>Hymenobactersp. isolated from the air.</title>
        <authorList>
            <person name="Won M."/>
            <person name="Kwon S.-W."/>
        </authorList>
    </citation>
    <scope>NUCLEOTIDE SEQUENCE [LARGE SCALE GENOMIC DNA]</scope>
    <source>
        <strain evidence="2 3">KACC 21982</strain>
    </source>
</reference>
<feature type="signal peptide" evidence="1">
    <location>
        <begin position="1"/>
        <end position="19"/>
    </location>
</feature>
<feature type="chain" id="PRO_5047193617" evidence="1">
    <location>
        <begin position="20"/>
        <end position="198"/>
    </location>
</feature>